<reference evidence="4" key="1">
    <citation type="journal article" date="2019" name="Int. J. Syst. Evol. Microbiol.">
        <title>The Global Catalogue of Microorganisms (GCM) 10K type strain sequencing project: providing services to taxonomists for standard genome sequencing and annotation.</title>
        <authorList>
            <consortium name="The Broad Institute Genomics Platform"/>
            <consortium name="The Broad Institute Genome Sequencing Center for Infectious Disease"/>
            <person name="Wu L."/>
            <person name="Ma J."/>
        </authorList>
    </citation>
    <scope>NUCLEOTIDE SEQUENCE [LARGE SCALE GENOMIC DNA]</scope>
    <source>
        <strain evidence="4">NBRC 108730</strain>
    </source>
</reference>
<sequence length="146" mass="14502">MRVLPAVSLADHVSVQAVGGPALVQGAAIGQVTGYRSVPAGRWTLRVRGDDDPATTGSVRLGAGGVYTVVVLDGSAGRLRTKVFTDASGVGAAPAGGAQTGGGGTAGQAPGSIEVRAWTTAAGFAALLLLALGLARRVVGRSRRRE</sequence>
<keyword evidence="1" id="KW-0812">Transmembrane</keyword>
<gene>
    <name evidence="3" type="ORF">GCM10025868_09720</name>
</gene>
<keyword evidence="1" id="KW-1133">Transmembrane helix</keyword>
<dbReference type="InterPro" id="IPR025510">
    <property type="entry name" value="DUF4397"/>
</dbReference>
<evidence type="ECO:0000313" key="3">
    <source>
        <dbReference type="EMBL" id="GMA85722.1"/>
    </source>
</evidence>
<accession>A0ABQ6JC29</accession>
<protein>
    <recommendedName>
        <fullName evidence="2">DUF4397 domain-containing protein</fullName>
    </recommendedName>
</protein>
<dbReference type="EMBL" id="BSUZ01000001">
    <property type="protein sequence ID" value="GMA85722.1"/>
    <property type="molecule type" value="Genomic_DNA"/>
</dbReference>
<proteinExistence type="predicted"/>
<dbReference type="Pfam" id="PF14344">
    <property type="entry name" value="DUF4397"/>
    <property type="match status" value="1"/>
</dbReference>
<name>A0ABQ6JC29_9ACTN</name>
<feature type="transmembrane region" description="Helical" evidence="1">
    <location>
        <begin position="117"/>
        <end position="135"/>
    </location>
</feature>
<feature type="domain" description="DUF4397" evidence="2">
    <location>
        <begin position="2"/>
        <end position="89"/>
    </location>
</feature>
<keyword evidence="4" id="KW-1185">Reference proteome</keyword>
<organism evidence="3 4">
    <name type="scientific">Angustibacter aerolatus</name>
    <dbReference type="NCBI Taxonomy" id="1162965"/>
    <lineage>
        <taxon>Bacteria</taxon>
        <taxon>Bacillati</taxon>
        <taxon>Actinomycetota</taxon>
        <taxon>Actinomycetes</taxon>
        <taxon>Kineosporiales</taxon>
        <taxon>Kineosporiaceae</taxon>
    </lineage>
</organism>
<evidence type="ECO:0000256" key="1">
    <source>
        <dbReference type="SAM" id="Phobius"/>
    </source>
</evidence>
<evidence type="ECO:0000259" key="2">
    <source>
        <dbReference type="Pfam" id="PF14344"/>
    </source>
</evidence>
<evidence type="ECO:0000313" key="4">
    <source>
        <dbReference type="Proteomes" id="UP001157017"/>
    </source>
</evidence>
<keyword evidence="1" id="KW-0472">Membrane</keyword>
<comment type="caution">
    <text evidence="3">The sequence shown here is derived from an EMBL/GenBank/DDBJ whole genome shotgun (WGS) entry which is preliminary data.</text>
</comment>
<dbReference type="Proteomes" id="UP001157017">
    <property type="component" value="Unassembled WGS sequence"/>
</dbReference>